<dbReference type="Pfam" id="PF10263">
    <property type="entry name" value="SprT-like"/>
    <property type="match status" value="1"/>
</dbReference>
<comment type="caution">
    <text evidence="1">The sequence shown here is derived from an EMBL/GenBank/DDBJ whole genome shotgun (WGS) entry which is preliminary data.</text>
</comment>
<reference evidence="1 2" key="1">
    <citation type="submission" date="2016-05" db="EMBL/GenBank/DDBJ databases">
        <title>Whole genome sequencing of Tetragenococcus halophilus subsp. halophilus NISL 7118.</title>
        <authorList>
            <person name="Shiwa Y."/>
            <person name="Nishimura I."/>
            <person name="Yoshikawa H."/>
            <person name="Koyama Y."/>
            <person name="Oguma T."/>
        </authorList>
    </citation>
    <scope>NUCLEOTIDE SEQUENCE [LARGE SCALE GENOMIC DNA]</scope>
    <source>
        <strain evidence="1 2">NISL 7118</strain>
    </source>
</reference>
<dbReference type="SMART" id="SM00731">
    <property type="entry name" value="SprT"/>
    <property type="match status" value="1"/>
</dbReference>
<dbReference type="EMBL" id="BDEC01000095">
    <property type="protein sequence ID" value="GBD69064.1"/>
    <property type="molecule type" value="Genomic_DNA"/>
</dbReference>
<dbReference type="GO" id="GO:0006950">
    <property type="term" value="P:response to stress"/>
    <property type="evidence" value="ECO:0007669"/>
    <property type="project" value="UniProtKB-ARBA"/>
</dbReference>
<evidence type="ECO:0000313" key="1">
    <source>
        <dbReference type="EMBL" id="GBD69064.1"/>
    </source>
</evidence>
<name>A0A2H6DAM3_TETHA</name>
<dbReference type="GeneID" id="64054098"/>
<organism evidence="1 2">
    <name type="scientific">Tetragenococcus halophilus subsp. halophilus</name>
    <dbReference type="NCBI Taxonomy" id="1513897"/>
    <lineage>
        <taxon>Bacteria</taxon>
        <taxon>Bacillati</taxon>
        <taxon>Bacillota</taxon>
        <taxon>Bacilli</taxon>
        <taxon>Lactobacillales</taxon>
        <taxon>Enterococcaceae</taxon>
        <taxon>Tetragenococcus</taxon>
    </lineage>
</organism>
<keyword evidence="2" id="KW-1185">Reference proteome</keyword>
<dbReference type="RefSeq" id="WP_014124885.1">
    <property type="nucleotide sequence ID" value="NZ_BAABQP010000002.1"/>
</dbReference>
<sequence length="153" mass="18129">MTEDELQLLVEKISIQFFNKPFLHQAFFNQRLQTTGGRYHASDHHLDFNPKMAKLDHKIFIGIIKHELCHYHLHIENKGFQHKDADFKELLTKTGGLRYAPDIRTKQSFHVYKCQNCQLTITRQKRINTQRFVCGKCSGKLLYQYTYTKKIGK</sequence>
<dbReference type="AlphaFoldDB" id="A0A2H6DAM3"/>
<gene>
    <name evidence="1" type="ORF">TEHN7118_1870</name>
</gene>
<evidence type="ECO:0000313" key="2">
    <source>
        <dbReference type="Proteomes" id="UP000236214"/>
    </source>
</evidence>
<dbReference type="NCBIfam" id="NF003339">
    <property type="entry name" value="PRK04351.1"/>
    <property type="match status" value="1"/>
</dbReference>
<accession>A0A2H6DAM3</accession>
<proteinExistence type="predicted"/>
<dbReference type="InterPro" id="IPR006640">
    <property type="entry name" value="SprT-like_domain"/>
</dbReference>
<dbReference type="Proteomes" id="UP000236214">
    <property type="component" value="Unassembled WGS sequence"/>
</dbReference>
<protein>
    <submittedName>
        <fullName evidence="1">Uncharacterized protein</fullName>
    </submittedName>
</protein>